<dbReference type="Pfam" id="PF10022">
    <property type="entry name" value="DUF2264"/>
    <property type="match status" value="1"/>
</dbReference>
<proteinExistence type="predicted"/>
<dbReference type="PANTHER" id="PTHR35339">
    <property type="entry name" value="LINALOOL DEHYDRATASE_ISOMERASE DOMAIN-CONTAINING PROTEIN"/>
    <property type="match status" value="1"/>
</dbReference>
<organism evidence="3 4">
    <name type="scientific">Sugiyamaella lignohabitans</name>
    <dbReference type="NCBI Taxonomy" id="796027"/>
    <lineage>
        <taxon>Eukaryota</taxon>
        <taxon>Fungi</taxon>
        <taxon>Dikarya</taxon>
        <taxon>Ascomycota</taxon>
        <taxon>Saccharomycotina</taxon>
        <taxon>Dipodascomycetes</taxon>
        <taxon>Dipodascales</taxon>
        <taxon>Trichomonascaceae</taxon>
        <taxon>Sugiyamaella</taxon>
    </lineage>
</organism>
<evidence type="ECO:0000313" key="4">
    <source>
        <dbReference type="Proteomes" id="UP000189580"/>
    </source>
</evidence>
<evidence type="ECO:0000259" key="2">
    <source>
        <dbReference type="Pfam" id="PF20938"/>
    </source>
</evidence>
<reference evidence="3 4" key="1">
    <citation type="submission" date="2016-02" db="EMBL/GenBank/DDBJ databases">
        <title>Complete genome sequence and transcriptome regulation of the pentose utilising yeast Sugiyamaella lignohabitans.</title>
        <authorList>
            <person name="Bellasio M."/>
            <person name="Peymann A."/>
            <person name="Valli M."/>
            <person name="Sipitzky M."/>
            <person name="Graf A."/>
            <person name="Sauer M."/>
            <person name="Marx H."/>
            <person name="Mattanovich D."/>
        </authorList>
    </citation>
    <scope>NUCLEOTIDE SEQUENCE [LARGE SCALE GENOMIC DNA]</scope>
    <source>
        <strain evidence="3 4">CBS 10342</strain>
    </source>
</reference>
<dbReference type="PIRSF" id="PIRSF014753">
    <property type="entry name" value="UCP014753"/>
    <property type="match status" value="1"/>
</dbReference>
<dbReference type="Pfam" id="PF20938">
    <property type="entry name" value="DUF2264_C"/>
    <property type="match status" value="1"/>
</dbReference>
<dbReference type="InterPro" id="IPR016624">
    <property type="entry name" value="UCP014753"/>
</dbReference>
<feature type="domain" description="DUF2264" evidence="1">
    <location>
        <begin position="16"/>
        <end position="358"/>
    </location>
</feature>
<dbReference type="AlphaFoldDB" id="A0A167FVS7"/>
<dbReference type="PANTHER" id="PTHR35339:SF4">
    <property type="entry name" value="LINALOOL DEHYDRATASE_ISOMERASE DOMAIN-CONTAINING PROTEIN"/>
    <property type="match status" value="1"/>
</dbReference>
<dbReference type="RefSeq" id="XP_018738239.1">
    <property type="nucleotide sequence ID" value="XM_018880418.1"/>
</dbReference>
<evidence type="ECO:0008006" key="5">
    <source>
        <dbReference type="Google" id="ProtNLM"/>
    </source>
</evidence>
<dbReference type="EMBL" id="CP014503">
    <property type="protein sequence ID" value="ANB15762.1"/>
    <property type="molecule type" value="Genomic_DNA"/>
</dbReference>
<feature type="domain" description="DUF2264" evidence="2">
    <location>
        <begin position="362"/>
        <end position="592"/>
    </location>
</feature>
<gene>
    <name evidence="3" type="ORF">AWJ20_3406</name>
</gene>
<dbReference type="Proteomes" id="UP000189580">
    <property type="component" value="Chromosome b"/>
</dbReference>
<keyword evidence="4" id="KW-1185">Reference proteome</keyword>
<accession>A0A167FVS7</accession>
<name>A0A167FVS7_9ASCO</name>
<dbReference type="InterPro" id="IPR049237">
    <property type="entry name" value="DUF2264_C"/>
</dbReference>
<protein>
    <recommendedName>
        <fullName evidence="5">DUF2264 domain-containing protein</fullName>
    </recommendedName>
</protein>
<dbReference type="OrthoDB" id="5150166at2759"/>
<dbReference type="GeneID" id="30035425"/>
<sequence length="614" mass="69941">MTKSTFSPIGKNPFVTREDVQEAFVNVFEPLLPAFSEGGARVRVEESGAFCDFDSSDLEGFSRPLWGLVPFVAGGGKFDHWDLIHKGITNGTDPEHPEYWGETVDLEQRLVEFASIGFALAYIPEQFYEPLSEKAKENFKKYLVSASYKRYPTTNWKWFHVLLTLGLKKIGADYDQSITERNLEDMEEYYLKDGWYGDGPDKQAIDYYNPWAFHFYGLMYSKLYPEDTKRNAIYHERVKKFVNEFIHWFSDDGAALPFGRSLVYKWCCGSFWGALAFADQELLPWGVLKGLYLRHLRWWSKQPISRASSGLMSLGFSYPNAIVCERYNSPQSPYWGGKIFFPLALPADHPFWTAEELPIPRPQHKALPVPGMVFSHYPKNTVALVSGPYQNGSYVRFQGEKYCKFAYSTRYAFSVEVNDRNFVDATLDNMIAFSEDGDGYRFRTKTPVARIAGDILYSKWNPWKNVNVETWQIPAGKWHVRVHRILSDRDLITVEGGFAISAVEAAKDLTRVTDKNTAYVVNKEDFSGIVDLTGQREGITTTPEPSTNLYFPKTLVPQLKGTIKANTVTILACAVIAQPDVTLVDTEWKSVPKAPAEEELEHIIKTSLPVLTKE</sequence>
<dbReference type="KEGG" id="slb:AWJ20_3406"/>
<evidence type="ECO:0000259" key="1">
    <source>
        <dbReference type="Pfam" id="PF10022"/>
    </source>
</evidence>
<evidence type="ECO:0000313" key="3">
    <source>
        <dbReference type="EMBL" id="ANB15762.1"/>
    </source>
</evidence>
<dbReference type="InterPro" id="IPR049349">
    <property type="entry name" value="DUF2264_N"/>
</dbReference>